<dbReference type="AlphaFoldDB" id="A0A7X0JVQ4"/>
<dbReference type="InParanoid" id="A0A7X0JVQ4"/>
<proteinExistence type="inferred from homology"/>
<sequence>MINSRVDFRFIDNPGELLVPRGWRAHQSGHRGLPMFFQQCIAFVILLVLSPLLLLIFLAIRLESQGGAIYKQVRVGKHGEHFGFYKLRTMYTENDPNYVAPDASESSRDGICLKFKKDPRITGLGYYLRRYSLDELPQLWNVVCGQMALVGPRPALTTEVAQYALSDMARLKVLPGITGLWQVSGRADIAFDQQLELDKRYIAEQSPFQDILILLRTIPAVISAKGAY</sequence>
<keyword evidence="2" id="KW-0472">Membrane</keyword>
<organism evidence="4 5">
    <name type="scientific">Pseudoteredinibacter isoporae</name>
    <dbReference type="NCBI Taxonomy" id="570281"/>
    <lineage>
        <taxon>Bacteria</taxon>
        <taxon>Pseudomonadati</taxon>
        <taxon>Pseudomonadota</taxon>
        <taxon>Gammaproteobacteria</taxon>
        <taxon>Cellvibrionales</taxon>
        <taxon>Cellvibrionaceae</taxon>
        <taxon>Pseudoteredinibacter</taxon>
    </lineage>
</organism>
<dbReference type="PANTHER" id="PTHR30576:SF10">
    <property type="entry name" value="SLL5057 PROTEIN"/>
    <property type="match status" value="1"/>
</dbReference>
<evidence type="ECO:0000313" key="4">
    <source>
        <dbReference type="EMBL" id="MBB6523072.1"/>
    </source>
</evidence>
<evidence type="ECO:0000313" key="5">
    <source>
        <dbReference type="Proteomes" id="UP000528457"/>
    </source>
</evidence>
<keyword evidence="2" id="KW-1133">Transmembrane helix</keyword>
<dbReference type="EMBL" id="JACHHT010000003">
    <property type="protein sequence ID" value="MBB6523072.1"/>
    <property type="molecule type" value="Genomic_DNA"/>
</dbReference>
<dbReference type="PANTHER" id="PTHR30576">
    <property type="entry name" value="COLANIC BIOSYNTHESIS UDP-GLUCOSE LIPID CARRIER TRANSFERASE"/>
    <property type="match status" value="1"/>
</dbReference>
<feature type="domain" description="Bacterial sugar transferase" evidence="3">
    <location>
        <begin position="37"/>
        <end position="222"/>
    </location>
</feature>
<accession>A0A7X0JVQ4</accession>
<feature type="transmembrane region" description="Helical" evidence="2">
    <location>
        <begin position="36"/>
        <end position="60"/>
    </location>
</feature>
<evidence type="ECO:0000256" key="1">
    <source>
        <dbReference type="ARBA" id="ARBA00006464"/>
    </source>
</evidence>
<dbReference type="Pfam" id="PF02397">
    <property type="entry name" value="Bac_transf"/>
    <property type="match status" value="1"/>
</dbReference>
<dbReference type="RefSeq" id="WP_166843875.1">
    <property type="nucleotide sequence ID" value="NZ_JAAONY010000003.1"/>
</dbReference>
<evidence type="ECO:0000256" key="2">
    <source>
        <dbReference type="SAM" id="Phobius"/>
    </source>
</evidence>
<keyword evidence="5" id="KW-1185">Reference proteome</keyword>
<protein>
    <submittedName>
        <fullName evidence="4">Lipopolysaccharide/colanic/teichoic acid biosynthesis glycosyltransferase</fullName>
    </submittedName>
</protein>
<keyword evidence="4" id="KW-0808">Transferase</keyword>
<evidence type="ECO:0000259" key="3">
    <source>
        <dbReference type="Pfam" id="PF02397"/>
    </source>
</evidence>
<dbReference type="Proteomes" id="UP000528457">
    <property type="component" value="Unassembled WGS sequence"/>
</dbReference>
<dbReference type="InterPro" id="IPR003362">
    <property type="entry name" value="Bact_transf"/>
</dbReference>
<comment type="similarity">
    <text evidence="1">Belongs to the bacterial sugar transferase family.</text>
</comment>
<dbReference type="GO" id="GO:0016780">
    <property type="term" value="F:phosphotransferase activity, for other substituted phosphate groups"/>
    <property type="evidence" value="ECO:0007669"/>
    <property type="project" value="TreeGrafter"/>
</dbReference>
<comment type="caution">
    <text evidence="4">The sequence shown here is derived from an EMBL/GenBank/DDBJ whole genome shotgun (WGS) entry which is preliminary data.</text>
</comment>
<name>A0A7X0JVQ4_9GAMM</name>
<keyword evidence="2" id="KW-0812">Transmembrane</keyword>
<reference evidence="4 5" key="1">
    <citation type="submission" date="2020-08" db="EMBL/GenBank/DDBJ databases">
        <title>Genomic Encyclopedia of Type Strains, Phase IV (KMG-IV): sequencing the most valuable type-strain genomes for metagenomic binning, comparative biology and taxonomic classification.</title>
        <authorList>
            <person name="Goeker M."/>
        </authorList>
    </citation>
    <scope>NUCLEOTIDE SEQUENCE [LARGE SCALE GENOMIC DNA]</scope>
    <source>
        <strain evidence="4 5">DSM 22368</strain>
    </source>
</reference>
<gene>
    <name evidence="4" type="ORF">HNR48_003374</name>
</gene>